<keyword evidence="1" id="KW-0479">Metal-binding</keyword>
<dbReference type="RefSeq" id="WP_324619751.1">
    <property type="nucleotide sequence ID" value="NZ_JAYKOT010000003.1"/>
</dbReference>
<dbReference type="Pfam" id="PF02748">
    <property type="entry name" value="PyrI_C"/>
    <property type="match status" value="1"/>
</dbReference>
<dbReference type="AlphaFoldDB" id="A0AAW9MXG8"/>
<dbReference type="PANTHER" id="PTHR35805:SF1">
    <property type="entry name" value="ASPARTATE CARBAMOYLTRANSFERASE REGULATORY CHAIN"/>
    <property type="match status" value="1"/>
</dbReference>
<evidence type="ECO:0000259" key="4">
    <source>
        <dbReference type="Pfam" id="PF01948"/>
    </source>
</evidence>
<dbReference type="GO" id="GO:0006207">
    <property type="term" value="P:'de novo' pyrimidine nucleobase biosynthetic process"/>
    <property type="evidence" value="ECO:0007669"/>
    <property type="project" value="InterPro"/>
</dbReference>
<evidence type="ECO:0000259" key="5">
    <source>
        <dbReference type="Pfam" id="PF02748"/>
    </source>
</evidence>
<evidence type="ECO:0000313" key="7">
    <source>
        <dbReference type="Proteomes" id="UP001357733"/>
    </source>
</evidence>
<dbReference type="SUPFAM" id="SSF57825">
    <property type="entry name" value="Aspartate carbamoyltransferase, Regulatory-chain, C-terminal domain"/>
    <property type="match status" value="1"/>
</dbReference>
<keyword evidence="2" id="KW-0862">Zinc</keyword>
<sequence length="142" mass="16384">MLNVSSLKKGIVIDHISPGNGYEIFKLLELDKADYRVALIINAESKKYGKKDLIKIENEIDLDLRVLALLDDNLTINIIDNEKIIEKVELKLPESFVGLFKCKNPRCVSVNERDIEPKFDLVDKEKKIYKCSYCDHLLNMED</sequence>
<comment type="caution">
    <text evidence="6">The sequence shown here is derived from an EMBL/GenBank/DDBJ whole genome shotgun (WGS) entry which is preliminary data.</text>
</comment>
<dbReference type="InterPro" id="IPR002801">
    <property type="entry name" value="Asp_carbamoylTrfase_reg"/>
</dbReference>
<dbReference type="Proteomes" id="UP001357733">
    <property type="component" value="Unassembled WGS sequence"/>
</dbReference>
<proteinExistence type="predicted"/>
<feature type="domain" description="Aspartate carbamoyltransferase regulatory subunit N-terminal" evidence="4">
    <location>
        <begin position="2"/>
        <end position="90"/>
    </location>
</feature>
<dbReference type="InterPro" id="IPR036793">
    <property type="entry name" value="Asp_carbatrfase_reg_N_sf"/>
</dbReference>
<accession>A0AAW9MXG8</accession>
<dbReference type="Pfam" id="PF01948">
    <property type="entry name" value="PyrI"/>
    <property type="match status" value="1"/>
</dbReference>
<dbReference type="Gene3D" id="3.30.70.140">
    <property type="entry name" value="Aspartate carbamoyltransferase regulatory subunit, N-terminal domain"/>
    <property type="match status" value="1"/>
</dbReference>
<evidence type="ECO:0000256" key="2">
    <source>
        <dbReference type="ARBA" id="ARBA00022833"/>
    </source>
</evidence>
<dbReference type="InterPro" id="IPR036792">
    <property type="entry name" value="Asp_carbatrfase_reg_C_sf"/>
</dbReference>
<dbReference type="GO" id="GO:0046872">
    <property type="term" value="F:metal ion binding"/>
    <property type="evidence" value="ECO:0007669"/>
    <property type="project" value="UniProtKB-KW"/>
</dbReference>
<dbReference type="NCBIfam" id="NF002063">
    <property type="entry name" value="PRK00893.1-3"/>
    <property type="match status" value="1"/>
</dbReference>
<dbReference type="GO" id="GO:0009347">
    <property type="term" value="C:aspartate carbamoyltransferase complex"/>
    <property type="evidence" value="ECO:0007669"/>
    <property type="project" value="InterPro"/>
</dbReference>
<feature type="domain" description="Aspartate carbamoyltransferase regulatory subunit C-terminal" evidence="5">
    <location>
        <begin position="98"/>
        <end position="140"/>
    </location>
</feature>
<protein>
    <submittedName>
        <fullName evidence="6">Aspartate carbamoyltransferase regulatory subunit</fullName>
    </submittedName>
</protein>
<evidence type="ECO:0000256" key="3">
    <source>
        <dbReference type="ARBA" id="ARBA00022975"/>
    </source>
</evidence>
<dbReference type="GO" id="GO:0006221">
    <property type="term" value="P:pyrimidine nucleotide biosynthetic process"/>
    <property type="evidence" value="ECO:0007669"/>
    <property type="project" value="UniProtKB-KW"/>
</dbReference>
<dbReference type="SUPFAM" id="SSF54893">
    <property type="entry name" value="Aspartate carbamoyltransferase, Regulatory-chain, N-terminal domain"/>
    <property type="match status" value="1"/>
</dbReference>
<keyword evidence="7" id="KW-1185">Reference proteome</keyword>
<dbReference type="Gene3D" id="2.30.30.20">
    <property type="entry name" value="Aspartate carbamoyltransferase regulatory subunit, C-terminal domain"/>
    <property type="match status" value="1"/>
</dbReference>
<reference evidence="6 7" key="1">
    <citation type="submission" date="2024-01" db="EMBL/GenBank/DDBJ databases">
        <title>Complete genome sequence of Citroniella saccharovorans strain M6.X9, isolated from human fecal sample.</title>
        <authorList>
            <person name="Cheng G."/>
            <person name="Westerholm M."/>
            <person name="Schnurer A."/>
        </authorList>
    </citation>
    <scope>NUCLEOTIDE SEQUENCE [LARGE SCALE GENOMIC DNA]</scope>
    <source>
        <strain evidence="6 7">DSM 29873</strain>
    </source>
</reference>
<name>A0AAW9MXG8_9FIRM</name>
<dbReference type="InterPro" id="IPR020545">
    <property type="entry name" value="Asp_carbamoyltransf_reg_N"/>
</dbReference>
<evidence type="ECO:0000256" key="1">
    <source>
        <dbReference type="ARBA" id="ARBA00022723"/>
    </source>
</evidence>
<organism evidence="6 7">
    <name type="scientific">Citroniella saccharovorans</name>
    <dbReference type="NCBI Taxonomy" id="2053367"/>
    <lineage>
        <taxon>Bacteria</taxon>
        <taxon>Bacillati</taxon>
        <taxon>Bacillota</taxon>
        <taxon>Tissierellia</taxon>
        <taxon>Tissierellales</taxon>
        <taxon>Peptoniphilaceae</taxon>
        <taxon>Citroniella</taxon>
    </lineage>
</organism>
<evidence type="ECO:0000313" key="6">
    <source>
        <dbReference type="EMBL" id="MEB3429568.1"/>
    </source>
</evidence>
<dbReference type="InterPro" id="IPR020542">
    <property type="entry name" value="Asp_carbamoyltrfase_reg_C"/>
</dbReference>
<dbReference type="EMBL" id="JAYKOT010000003">
    <property type="protein sequence ID" value="MEB3429568.1"/>
    <property type="molecule type" value="Genomic_DNA"/>
</dbReference>
<keyword evidence="3" id="KW-0665">Pyrimidine biosynthesis</keyword>
<dbReference type="PANTHER" id="PTHR35805">
    <property type="entry name" value="ASPARTATE CARBAMOYLTRANSFERASE REGULATORY CHAIN"/>
    <property type="match status" value="1"/>
</dbReference>
<gene>
    <name evidence="6" type="ORF">VLK81_06015</name>
</gene>